<proteinExistence type="predicted"/>
<feature type="compositionally biased region" description="Acidic residues" evidence="1">
    <location>
        <begin position="98"/>
        <end position="108"/>
    </location>
</feature>
<reference evidence="3" key="2">
    <citation type="submission" date="2015-01" db="EMBL/GenBank/DDBJ databases">
        <title>Evolutionary Origins and Diversification of the Mycorrhizal Mutualists.</title>
        <authorList>
            <consortium name="DOE Joint Genome Institute"/>
            <consortium name="Mycorrhizal Genomics Consortium"/>
            <person name="Kohler A."/>
            <person name="Kuo A."/>
            <person name="Nagy L.G."/>
            <person name="Floudas D."/>
            <person name="Copeland A."/>
            <person name="Barry K.W."/>
            <person name="Cichocki N."/>
            <person name="Veneault-Fourrey C."/>
            <person name="LaButti K."/>
            <person name="Lindquist E.A."/>
            <person name="Lipzen A."/>
            <person name="Lundell T."/>
            <person name="Morin E."/>
            <person name="Murat C."/>
            <person name="Riley R."/>
            <person name="Ohm R."/>
            <person name="Sun H."/>
            <person name="Tunlid A."/>
            <person name="Henrissat B."/>
            <person name="Grigoriev I.V."/>
            <person name="Hibbett D.S."/>
            <person name="Martin F."/>
        </authorList>
    </citation>
    <scope>NUCLEOTIDE SEQUENCE [LARGE SCALE GENOMIC DNA]</scope>
    <source>
        <strain evidence="3">h7</strain>
    </source>
</reference>
<keyword evidence="3" id="KW-1185">Reference proteome</keyword>
<feature type="region of interest" description="Disordered" evidence="1">
    <location>
        <begin position="25"/>
        <end position="66"/>
    </location>
</feature>
<evidence type="ECO:0000313" key="2">
    <source>
        <dbReference type="EMBL" id="KIM39694.1"/>
    </source>
</evidence>
<dbReference type="Proteomes" id="UP000053424">
    <property type="component" value="Unassembled WGS sequence"/>
</dbReference>
<feature type="region of interest" description="Disordered" evidence="1">
    <location>
        <begin position="95"/>
        <end position="136"/>
    </location>
</feature>
<name>A0A0C3C628_HEBCY</name>
<dbReference type="HOGENOM" id="CLU_1224903_0_0_1"/>
<reference evidence="2 3" key="1">
    <citation type="submission" date="2014-04" db="EMBL/GenBank/DDBJ databases">
        <authorList>
            <consortium name="DOE Joint Genome Institute"/>
            <person name="Kuo A."/>
            <person name="Gay G."/>
            <person name="Dore J."/>
            <person name="Kohler A."/>
            <person name="Nagy L.G."/>
            <person name="Floudas D."/>
            <person name="Copeland A."/>
            <person name="Barry K.W."/>
            <person name="Cichocki N."/>
            <person name="Veneault-Fourrey C."/>
            <person name="LaButti K."/>
            <person name="Lindquist E.A."/>
            <person name="Lipzen A."/>
            <person name="Lundell T."/>
            <person name="Morin E."/>
            <person name="Murat C."/>
            <person name="Sun H."/>
            <person name="Tunlid A."/>
            <person name="Henrissat B."/>
            <person name="Grigoriev I.V."/>
            <person name="Hibbett D.S."/>
            <person name="Martin F."/>
            <person name="Nordberg H.P."/>
            <person name="Cantor M.N."/>
            <person name="Hua S.X."/>
        </authorList>
    </citation>
    <scope>NUCLEOTIDE SEQUENCE [LARGE SCALE GENOMIC DNA]</scope>
    <source>
        <strain evidence="3">h7</strain>
    </source>
</reference>
<feature type="compositionally biased region" description="Pro residues" evidence="1">
    <location>
        <begin position="45"/>
        <end position="55"/>
    </location>
</feature>
<gene>
    <name evidence="2" type="ORF">M413DRAFT_28897</name>
</gene>
<dbReference type="EMBL" id="KN831784">
    <property type="protein sequence ID" value="KIM39694.1"/>
    <property type="molecule type" value="Genomic_DNA"/>
</dbReference>
<organism evidence="2 3">
    <name type="scientific">Hebeloma cylindrosporum</name>
    <dbReference type="NCBI Taxonomy" id="76867"/>
    <lineage>
        <taxon>Eukaryota</taxon>
        <taxon>Fungi</taxon>
        <taxon>Dikarya</taxon>
        <taxon>Basidiomycota</taxon>
        <taxon>Agaricomycotina</taxon>
        <taxon>Agaricomycetes</taxon>
        <taxon>Agaricomycetidae</taxon>
        <taxon>Agaricales</taxon>
        <taxon>Agaricineae</taxon>
        <taxon>Hymenogastraceae</taxon>
        <taxon>Hebeloma</taxon>
    </lineage>
</organism>
<dbReference type="AlphaFoldDB" id="A0A0C3C628"/>
<accession>A0A0C3C628</accession>
<sequence length="226" mass="24922">MAEKAPCSCGCGKLVSTSADLHHHAGKTTPQVKATHLTKQDIMPQCPPPSPPLPSLSPTHPEIPNSLDTKDVELLVNVCAEAWTNASRYQAMVRDADSDIDDSEEEKEETPVSESEEDGDSFSSGSDSDSSDEGLRIEDTISDEFERELVEKLTEEELTFLRHYALKVEVHMANDTFLKLAFACPKSNVASWKVTKVCAKFLQHSDQWHTTAAFHHVAALLVQMVT</sequence>
<protein>
    <submittedName>
        <fullName evidence="2">Uncharacterized protein</fullName>
    </submittedName>
</protein>
<evidence type="ECO:0000313" key="3">
    <source>
        <dbReference type="Proteomes" id="UP000053424"/>
    </source>
</evidence>
<evidence type="ECO:0000256" key="1">
    <source>
        <dbReference type="SAM" id="MobiDB-lite"/>
    </source>
</evidence>